<feature type="compositionally biased region" description="Basic and acidic residues" evidence="1">
    <location>
        <begin position="29"/>
        <end position="58"/>
    </location>
</feature>
<dbReference type="RefSeq" id="XP_031440210.1">
    <property type="nucleotide sequence ID" value="XM_031584350.2"/>
</dbReference>
<evidence type="ECO:0000313" key="3">
    <source>
        <dbReference type="RefSeq" id="XP_031440210.1"/>
    </source>
</evidence>
<gene>
    <name evidence="3" type="primary">ppp1r17</name>
</gene>
<dbReference type="GeneID" id="116224461"/>
<reference evidence="3" key="1">
    <citation type="submission" date="2025-08" db="UniProtKB">
        <authorList>
            <consortium name="RefSeq"/>
        </authorList>
    </citation>
    <scope>IDENTIFICATION</scope>
</reference>
<organism evidence="2 3">
    <name type="scientific">Clupea harengus</name>
    <name type="common">Atlantic herring</name>
    <dbReference type="NCBI Taxonomy" id="7950"/>
    <lineage>
        <taxon>Eukaryota</taxon>
        <taxon>Metazoa</taxon>
        <taxon>Chordata</taxon>
        <taxon>Craniata</taxon>
        <taxon>Vertebrata</taxon>
        <taxon>Euteleostomi</taxon>
        <taxon>Actinopterygii</taxon>
        <taxon>Neopterygii</taxon>
        <taxon>Teleostei</taxon>
        <taxon>Clupei</taxon>
        <taxon>Clupeiformes</taxon>
        <taxon>Clupeoidei</taxon>
        <taxon>Clupeidae</taxon>
        <taxon>Clupea</taxon>
    </lineage>
</organism>
<dbReference type="CTD" id="10842"/>
<sequence length="98" mass="11196">MSAGCVRSPPEMTEHRLLGQEPRYGLSEAQKKVKMDRQKERSSVEAPADDHHDNQEQKKPRRKDTPVLNIPPLIPGVRLIKGENHLVHLEDEEKDGKN</sequence>
<dbReference type="OrthoDB" id="9877987at2759"/>
<dbReference type="Proteomes" id="UP000515152">
    <property type="component" value="Chromosome 17"/>
</dbReference>
<name>A0A6P8GZI8_CLUHA</name>
<dbReference type="GO" id="GO:0004865">
    <property type="term" value="F:protein serine/threonine phosphatase inhibitor activity"/>
    <property type="evidence" value="ECO:0007669"/>
    <property type="project" value="TreeGrafter"/>
</dbReference>
<evidence type="ECO:0000313" key="2">
    <source>
        <dbReference type="Proteomes" id="UP000515152"/>
    </source>
</evidence>
<dbReference type="AlphaFoldDB" id="A0A6P8GZI8"/>
<dbReference type="InterPro" id="IPR033242">
    <property type="entry name" value="PPP1R17"/>
</dbReference>
<accession>A0A6P8GZI8</accession>
<evidence type="ECO:0000256" key="1">
    <source>
        <dbReference type="SAM" id="MobiDB-lite"/>
    </source>
</evidence>
<keyword evidence="2" id="KW-1185">Reference proteome</keyword>
<dbReference type="PANTHER" id="PTHR15387">
    <property type="entry name" value="PROTEIN PHOSPHATASE 1 REGULATORY SUBUNIT 17"/>
    <property type="match status" value="1"/>
</dbReference>
<dbReference type="PANTHER" id="PTHR15387:SF0">
    <property type="entry name" value="PROTEIN PHOSPHATASE 1 REGULATORY SUBUNIT 17"/>
    <property type="match status" value="1"/>
</dbReference>
<dbReference type="KEGG" id="char:116224461"/>
<feature type="region of interest" description="Disordered" evidence="1">
    <location>
        <begin position="1"/>
        <end position="72"/>
    </location>
</feature>
<protein>
    <submittedName>
        <fullName evidence="3">Protein phosphatase 1, regulatory subunit 17-like</fullName>
    </submittedName>
</protein>
<proteinExistence type="predicted"/>